<dbReference type="Gramene" id="KOM43347">
    <property type="protein sequence ID" value="KOM43347"/>
    <property type="gene ID" value="LR48_Vigan05g095100"/>
</dbReference>
<gene>
    <name evidence="2" type="ORF">LR48_Vigan05g095100</name>
</gene>
<dbReference type="EMBL" id="CM003375">
    <property type="protein sequence ID" value="KOM43347.1"/>
    <property type="molecule type" value="Genomic_DNA"/>
</dbReference>
<accession>A0A0L9UL93</accession>
<reference evidence="3" key="1">
    <citation type="journal article" date="2015" name="Proc. Natl. Acad. Sci. U.S.A.">
        <title>Genome sequencing of adzuki bean (Vigna angularis) provides insight into high starch and low fat accumulation and domestication.</title>
        <authorList>
            <person name="Yang K."/>
            <person name="Tian Z."/>
            <person name="Chen C."/>
            <person name="Luo L."/>
            <person name="Zhao B."/>
            <person name="Wang Z."/>
            <person name="Yu L."/>
            <person name="Li Y."/>
            <person name="Sun Y."/>
            <person name="Li W."/>
            <person name="Chen Y."/>
            <person name="Li Y."/>
            <person name="Zhang Y."/>
            <person name="Ai D."/>
            <person name="Zhao J."/>
            <person name="Shang C."/>
            <person name="Ma Y."/>
            <person name="Wu B."/>
            <person name="Wang M."/>
            <person name="Gao L."/>
            <person name="Sun D."/>
            <person name="Zhang P."/>
            <person name="Guo F."/>
            <person name="Wang W."/>
            <person name="Li Y."/>
            <person name="Wang J."/>
            <person name="Varshney R.K."/>
            <person name="Wang J."/>
            <person name="Ling H.Q."/>
            <person name="Wan P."/>
        </authorList>
    </citation>
    <scope>NUCLEOTIDE SEQUENCE</scope>
    <source>
        <strain evidence="3">cv. Jingnong 6</strain>
    </source>
</reference>
<evidence type="ECO:0000313" key="2">
    <source>
        <dbReference type="EMBL" id="KOM43347.1"/>
    </source>
</evidence>
<name>A0A0L9UL93_PHAAN</name>
<evidence type="ECO:0000313" key="3">
    <source>
        <dbReference type="Proteomes" id="UP000053144"/>
    </source>
</evidence>
<feature type="compositionally biased region" description="Basic and acidic residues" evidence="1">
    <location>
        <begin position="37"/>
        <end position="49"/>
    </location>
</feature>
<feature type="compositionally biased region" description="Polar residues" evidence="1">
    <location>
        <begin position="50"/>
        <end position="65"/>
    </location>
</feature>
<dbReference type="AlphaFoldDB" id="A0A0L9UL93"/>
<protein>
    <submittedName>
        <fullName evidence="2">Uncharacterized protein</fullName>
    </submittedName>
</protein>
<evidence type="ECO:0000256" key="1">
    <source>
        <dbReference type="SAM" id="MobiDB-lite"/>
    </source>
</evidence>
<proteinExistence type="predicted"/>
<feature type="region of interest" description="Disordered" evidence="1">
    <location>
        <begin position="37"/>
        <end position="67"/>
    </location>
</feature>
<organism evidence="2 3">
    <name type="scientific">Phaseolus angularis</name>
    <name type="common">Azuki bean</name>
    <name type="synonym">Vigna angularis</name>
    <dbReference type="NCBI Taxonomy" id="3914"/>
    <lineage>
        <taxon>Eukaryota</taxon>
        <taxon>Viridiplantae</taxon>
        <taxon>Streptophyta</taxon>
        <taxon>Embryophyta</taxon>
        <taxon>Tracheophyta</taxon>
        <taxon>Spermatophyta</taxon>
        <taxon>Magnoliopsida</taxon>
        <taxon>eudicotyledons</taxon>
        <taxon>Gunneridae</taxon>
        <taxon>Pentapetalae</taxon>
        <taxon>rosids</taxon>
        <taxon>fabids</taxon>
        <taxon>Fabales</taxon>
        <taxon>Fabaceae</taxon>
        <taxon>Papilionoideae</taxon>
        <taxon>50 kb inversion clade</taxon>
        <taxon>NPAAA clade</taxon>
        <taxon>indigoferoid/millettioid clade</taxon>
        <taxon>Phaseoleae</taxon>
        <taxon>Vigna</taxon>
    </lineage>
</organism>
<sequence length="112" mass="12362">MAVATISFTSTCIVTWRDGFGGTMDLGWHMGCKGKGEMERSLQRRRDATNESLNPISNPNTQPSNLPFDPSSLRYGFSKEVVECPGYILLILNHKIGIMSYDSCGNALRDEG</sequence>
<dbReference type="Proteomes" id="UP000053144">
    <property type="component" value="Chromosome 5"/>
</dbReference>